<name>A0ABR7M0D1_9ACTN</name>
<dbReference type="InterPro" id="IPR019933">
    <property type="entry name" value="DivIVA_domain"/>
</dbReference>
<evidence type="ECO:0000256" key="5">
    <source>
        <dbReference type="ARBA" id="ARBA00022618"/>
    </source>
</evidence>
<evidence type="ECO:0000256" key="1">
    <source>
        <dbReference type="ARBA" id="ARBA00004496"/>
    </source>
</evidence>
<dbReference type="InterPro" id="IPR007793">
    <property type="entry name" value="DivIVA_fam"/>
</dbReference>
<comment type="similarity">
    <text evidence="2">Belongs to the DivIVA family.</text>
</comment>
<dbReference type="NCBIfam" id="TIGR03544">
    <property type="entry name" value="DivI1A_domain"/>
    <property type="match status" value="1"/>
</dbReference>
<keyword evidence="7" id="KW-0131">Cell cycle</keyword>
<dbReference type="EMBL" id="JABVEC010000043">
    <property type="protein sequence ID" value="MBC6470542.1"/>
    <property type="molecule type" value="Genomic_DNA"/>
</dbReference>
<organism evidence="10 11">
    <name type="scientific">Actinomadura alba</name>
    <dbReference type="NCBI Taxonomy" id="406431"/>
    <lineage>
        <taxon>Bacteria</taxon>
        <taxon>Bacillati</taxon>
        <taxon>Actinomycetota</taxon>
        <taxon>Actinomycetes</taxon>
        <taxon>Streptosporangiales</taxon>
        <taxon>Thermomonosporaceae</taxon>
        <taxon>Actinomadura</taxon>
    </lineage>
</organism>
<comment type="caution">
    <text evidence="10">The sequence shown here is derived from an EMBL/GenBank/DDBJ whole genome shotgun (WGS) entry which is preliminary data.</text>
</comment>
<keyword evidence="6" id="KW-0175">Coiled coil</keyword>
<dbReference type="Pfam" id="PF05103">
    <property type="entry name" value="DivIVA"/>
    <property type="match status" value="1"/>
</dbReference>
<dbReference type="Proteomes" id="UP000805614">
    <property type="component" value="Unassembled WGS sequence"/>
</dbReference>
<keyword evidence="4" id="KW-0963">Cytoplasm</keyword>
<evidence type="ECO:0000256" key="9">
    <source>
        <dbReference type="SAM" id="MobiDB-lite"/>
    </source>
</evidence>
<accession>A0ABR7M0D1</accession>
<feature type="region of interest" description="Disordered" evidence="9">
    <location>
        <begin position="1"/>
        <end position="36"/>
    </location>
</feature>
<sequence>MTQLDDVIAHADAPGGNPDATEGPVEPGLDPASGAGWLTPADVHNKVFATVRFREGYDLGEVDTFLYEVETTLTRVLRDNAALRARLESSRHGTGTAGDSASRIVALAQQTADRAIEEAHQQAREIIAVARDRADVVRREALDYGGRLRETLESQIDQLRGLLVEIDEREESY</sequence>
<evidence type="ECO:0000256" key="3">
    <source>
        <dbReference type="ARBA" id="ARBA00018787"/>
    </source>
</evidence>
<evidence type="ECO:0000256" key="7">
    <source>
        <dbReference type="ARBA" id="ARBA00023306"/>
    </source>
</evidence>
<proteinExistence type="inferred from homology"/>
<keyword evidence="11" id="KW-1185">Reference proteome</keyword>
<dbReference type="PANTHER" id="PTHR35794:SF2">
    <property type="entry name" value="CELL DIVISION PROTEIN DIVIVA"/>
    <property type="match status" value="1"/>
</dbReference>
<evidence type="ECO:0000256" key="4">
    <source>
        <dbReference type="ARBA" id="ARBA00022490"/>
    </source>
</evidence>
<evidence type="ECO:0000256" key="2">
    <source>
        <dbReference type="ARBA" id="ARBA00009008"/>
    </source>
</evidence>
<dbReference type="RefSeq" id="WP_187247583.1">
    <property type="nucleotide sequence ID" value="NZ_BAAAOK010000003.1"/>
</dbReference>
<evidence type="ECO:0000313" key="10">
    <source>
        <dbReference type="EMBL" id="MBC6470542.1"/>
    </source>
</evidence>
<comment type="subcellular location">
    <subcellularLocation>
        <location evidence="1">Cytoplasm</location>
    </subcellularLocation>
</comment>
<reference evidence="10 11" key="1">
    <citation type="submission" date="2020-06" db="EMBL/GenBank/DDBJ databases">
        <title>Actinomadura xiongansis sp. nov., isolated from soil of Baiyangdian.</title>
        <authorList>
            <person name="Zhang X."/>
        </authorList>
    </citation>
    <scope>NUCLEOTIDE SEQUENCE [LARGE SCALE GENOMIC DNA]</scope>
    <source>
        <strain evidence="10 11">HBUM206468</strain>
    </source>
</reference>
<evidence type="ECO:0000256" key="8">
    <source>
        <dbReference type="ARBA" id="ARBA00031737"/>
    </source>
</evidence>
<protein>
    <recommendedName>
        <fullName evidence="3">Cell wall synthesis protein Wag31</fullName>
    </recommendedName>
    <alternativeName>
        <fullName evidence="8">Antigen 84</fullName>
    </alternativeName>
</protein>
<evidence type="ECO:0000313" key="11">
    <source>
        <dbReference type="Proteomes" id="UP000805614"/>
    </source>
</evidence>
<gene>
    <name evidence="10" type="ORF">HKK74_34390</name>
</gene>
<dbReference type="Gene3D" id="6.10.250.660">
    <property type="match status" value="1"/>
</dbReference>
<dbReference type="PANTHER" id="PTHR35794">
    <property type="entry name" value="CELL DIVISION PROTEIN DIVIVA"/>
    <property type="match status" value="1"/>
</dbReference>
<evidence type="ECO:0000256" key="6">
    <source>
        <dbReference type="ARBA" id="ARBA00023054"/>
    </source>
</evidence>
<keyword evidence="5" id="KW-0132">Cell division</keyword>